<keyword evidence="2" id="KW-1185">Reference proteome</keyword>
<organism evidence="1 2">
    <name type="scientific">Phlebotomus papatasi</name>
    <name type="common">Sandfly</name>
    <dbReference type="NCBI Taxonomy" id="29031"/>
    <lineage>
        <taxon>Eukaryota</taxon>
        <taxon>Metazoa</taxon>
        <taxon>Ecdysozoa</taxon>
        <taxon>Arthropoda</taxon>
        <taxon>Hexapoda</taxon>
        <taxon>Insecta</taxon>
        <taxon>Pterygota</taxon>
        <taxon>Neoptera</taxon>
        <taxon>Endopterygota</taxon>
        <taxon>Diptera</taxon>
        <taxon>Nematocera</taxon>
        <taxon>Psychodoidea</taxon>
        <taxon>Psychodidae</taxon>
        <taxon>Phlebotomus</taxon>
        <taxon>Phlebotomus</taxon>
    </lineage>
</organism>
<dbReference type="EMBL" id="AJVK01025859">
    <property type="status" value="NOT_ANNOTATED_CDS"/>
    <property type="molecule type" value="Genomic_DNA"/>
</dbReference>
<dbReference type="AlphaFoldDB" id="A0A1B0D6A4"/>
<dbReference type="VEuPathDB" id="VectorBase:PPAI003013"/>
<dbReference type="Proteomes" id="UP000092462">
    <property type="component" value="Unassembled WGS sequence"/>
</dbReference>
<reference evidence="1" key="1">
    <citation type="submission" date="2022-08" db="UniProtKB">
        <authorList>
            <consortium name="EnsemblMetazoa"/>
        </authorList>
    </citation>
    <scope>IDENTIFICATION</scope>
    <source>
        <strain evidence="1">Israel</strain>
    </source>
</reference>
<protein>
    <submittedName>
        <fullName evidence="1">Uncharacterized protein</fullName>
    </submittedName>
</protein>
<dbReference type="Gene3D" id="2.60.40.10">
    <property type="entry name" value="Immunoglobulins"/>
    <property type="match status" value="1"/>
</dbReference>
<dbReference type="EnsemblMetazoa" id="PPAI003013-RA">
    <property type="protein sequence ID" value="PPAI003013-PA"/>
    <property type="gene ID" value="PPAI003013"/>
</dbReference>
<name>A0A1B0D6A4_PHLPP</name>
<sequence>MYDIITIFFLSPHCLFSWTLNDAAAATTDTFDTADEKDVSLHQIDNFYDSVMEVATELSVPHHERHGPYFDVSASKNVTALVGKTAQLNCRVHNLGNKTLRMPPACHY</sequence>
<dbReference type="InterPro" id="IPR013783">
    <property type="entry name" value="Ig-like_fold"/>
</dbReference>
<dbReference type="VEuPathDB" id="VectorBase:PPAPM1_009469"/>
<evidence type="ECO:0000313" key="2">
    <source>
        <dbReference type="Proteomes" id="UP000092462"/>
    </source>
</evidence>
<proteinExistence type="predicted"/>
<evidence type="ECO:0000313" key="1">
    <source>
        <dbReference type="EnsemblMetazoa" id="PPAI003013-PA"/>
    </source>
</evidence>
<accession>A0A1B0D6A4</accession>